<evidence type="ECO:0000256" key="7">
    <source>
        <dbReference type="ARBA" id="ARBA00023242"/>
    </source>
</evidence>
<keyword evidence="3 8" id="KW-0698">rRNA processing</keyword>
<dbReference type="HAMAP" id="MF_01547">
    <property type="entry name" value="RNA_methyltr_E"/>
    <property type="match status" value="1"/>
</dbReference>
<dbReference type="InterPro" id="IPR029063">
    <property type="entry name" value="SAM-dependent_MTases_sf"/>
</dbReference>
<reference evidence="13 14" key="1">
    <citation type="submission" date="2017-12" db="EMBL/GenBank/DDBJ databases">
        <title>Genome Sequence of the Amphotericin B-resistant Candida duobushaemulonii strain, B09383.</title>
        <authorList>
            <person name="Chow N.A."/>
            <person name="Gade L."/>
            <person name="Batra D."/>
            <person name="Rowe L.A."/>
            <person name="Loparev V.N."/>
            <person name="Litvintseva A.P."/>
        </authorList>
    </citation>
    <scope>NUCLEOTIDE SEQUENCE [LARGE SCALE GENOMIC DNA]</scope>
    <source>
        <strain evidence="13 14">B09383</strain>
    </source>
</reference>
<feature type="domain" description="DUF3381" evidence="12">
    <location>
        <begin position="813"/>
        <end position="960"/>
    </location>
</feature>
<feature type="compositionally biased region" description="Acidic residues" evidence="9">
    <location>
        <begin position="1017"/>
        <end position="1033"/>
    </location>
</feature>
<dbReference type="InterPro" id="IPR024576">
    <property type="entry name" value="rRNA_MeTfrase_Spb1_DUF3381"/>
</dbReference>
<dbReference type="PANTHER" id="PTHR10920:SF13">
    <property type="entry name" value="PRE-RRNA 2'-O-RIBOSE RNA METHYLTRANSFERASE FTSJ3"/>
    <property type="match status" value="1"/>
</dbReference>
<dbReference type="GO" id="GO:0030687">
    <property type="term" value="C:preribosome, large subunit precursor"/>
    <property type="evidence" value="ECO:0007669"/>
    <property type="project" value="TreeGrafter"/>
</dbReference>
<dbReference type="InterPro" id="IPR012920">
    <property type="entry name" value="rRNA_MeTfrase_SPB1-like_C"/>
</dbReference>
<feature type="binding site" evidence="8">
    <location>
        <position position="671"/>
    </location>
    <ligand>
        <name>S-adenosyl-L-methionine</name>
        <dbReference type="ChEBI" id="CHEBI:59789"/>
    </ligand>
</feature>
<evidence type="ECO:0000259" key="12">
    <source>
        <dbReference type="Pfam" id="PF11861"/>
    </source>
</evidence>
<keyword evidence="4 8" id="KW-0489">Methyltransferase</keyword>
<feature type="domain" description="Ribosomal RNA methyltransferase FtsJ" evidence="10">
    <location>
        <begin position="602"/>
        <end position="779"/>
    </location>
</feature>
<dbReference type="GO" id="GO:0008650">
    <property type="term" value="F:rRNA (uridine-2'-O-)-methyltransferase activity"/>
    <property type="evidence" value="ECO:0007669"/>
    <property type="project" value="TreeGrafter"/>
</dbReference>
<feature type="binding site" evidence="8">
    <location>
        <position position="635"/>
    </location>
    <ligand>
        <name>S-adenosyl-L-methionine</name>
        <dbReference type="ChEBI" id="CHEBI:59789"/>
    </ligand>
</feature>
<evidence type="ECO:0000256" key="8">
    <source>
        <dbReference type="HAMAP-Rule" id="MF_03163"/>
    </source>
</evidence>
<dbReference type="EMBL" id="PKFP01000003">
    <property type="protein sequence ID" value="PVH15670.1"/>
    <property type="molecule type" value="Genomic_DNA"/>
</dbReference>
<evidence type="ECO:0000259" key="10">
    <source>
        <dbReference type="Pfam" id="PF01728"/>
    </source>
</evidence>
<feature type="region of interest" description="Disordered" evidence="9">
    <location>
        <begin position="1012"/>
        <end position="1033"/>
    </location>
</feature>
<keyword evidence="7 8" id="KW-0539">Nucleus</keyword>
<organism evidence="13 14">
    <name type="scientific">Candidozyma duobushaemuli</name>
    <dbReference type="NCBI Taxonomy" id="1231522"/>
    <lineage>
        <taxon>Eukaryota</taxon>
        <taxon>Fungi</taxon>
        <taxon>Dikarya</taxon>
        <taxon>Ascomycota</taxon>
        <taxon>Saccharomycotina</taxon>
        <taxon>Pichiomycetes</taxon>
        <taxon>Metschnikowiaceae</taxon>
        <taxon>Candidozyma</taxon>
    </lineage>
</organism>
<dbReference type="Proteomes" id="UP000244406">
    <property type="component" value="Unassembled WGS sequence"/>
</dbReference>
<dbReference type="Pfam" id="PF01728">
    <property type="entry name" value="FtsJ"/>
    <property type="match status" value="1"/>
</dbReference>
<keyword evidence="14" id="KW-1185">Reference proteome</keyword>
<name>A0A2V1AC78_9ASCO</name>
<dbReference type="InterPro" id="IPR015507">
    <property type="entry name" value="rRNA-MeTfrase_E"/>
</dbReference>
<dbReference type="InterPro" id="IPR002877">
    <property type="entry name" value="RNA_MeTrfase_FtsJ_dom"/>
</dbReference>
<dbReference type="RefSeq" id="XP_025336610.1">
    <property type="nucleotide sequence ID" value="XM_025481992.1"/>
</dbReference>
<keyword evidence="2 8" id="KW-0690">Ribosome biogenesis</keyword>
<sequence length="1377" mass="157430">MGRFDEALALLDEEPSNNNLETYKNFVKVKKGYNLLQKGGFGMDISQEENRKVLSELQLRGVRNLACSMEPFEKVCLLLSKAHNHLESRTWHYELLIAYLREKLSLAKKERSKLKAVIIATWTLLLYSQEIAASNDQANSILAREDPRHATSDLIEELKQFLDINQGFLDPESVIEILLKADLDSVRMHYAVIRGEFEYILTFHLENGNWTSAIATLKKAIDSEGSSGRELLYTTAPLLLQICPKVTVDTWAKTSGLQIQRLLPAILDYVRKHDHLPLPENHALNFLAGVIYDSNCETAINAYLALIVRYPDDDQQRATKALLKALNHLRDSKSEATYDKQLILRLAIQHGKLWPAVVIMIEDMQLYETSLKFALKHKDVRSAEYILRKFERNLTESAEYKRQTTSELQMSLSHLSDNDQNMRKRLWLVFAQFVMKHSAGDFMSLQSTYFERHLKNGFPRFEDRIRYLIEYAKETSHFKSPLNVKDLIALLPERVEISQLKEEIVDSLDSHNDSIALLTSEMKESALISSKLREQITTFRDEKRNGQIGVLVEAGEACALCSKLLLEKNIVVFANSAMGKTQKKNSKGRLDRYYYLAKEKGYRARSSFKLIQINEKYGHFLEKSKVVVDLCAAPGSWCQVASNLCPMNSLIVGVDIVPMKPLPKCILFQSDITTEDCRSKLRGHLKTWKVDTFLHDGAPNVGLGWVQDAFTQSQLVLKALKLAVEHLIQGGTFVTKVFRSKDYNNLMWVFQQLFDKVEATKPPASRNVSAEIFVVCKGFKAPKKLDNRLLDLTDVFEEIGKPKDNNEAKVFNPEKRTRKREGYEEGNNILFKEMDILEFIRDGEPINKLGELNKLTIPTKNSEWRMLCKLKLWSSELEECVSDLKVLGKKEFKRILKFRKNARKALQLDNAPESDSEEKPVLTEEEQISQELASLTEKQRQRRKREKKSANEVKQRELKRLQMNMLTDMSIGIDAANNASQSLFNLKAVKNTGEMESIADGKKTMILSDKGRNVDTLSDDEEAVSSDSEKENDDLEAQLNALHNQFKQRKLERNANYRAKLNRGDLDEEKWDGITSEVDSDDSENDQLVMESNSDSDDEDDEAISKMMEMRNSQSASLSKEAHAFYAVNPLIGKIDDSTLLSSLQTTVPGTSNVIETNPESSEKIDFELVKGQFTDNKERAEDFDMKEKHASTVELDTAEAMTLAHQVALGQKNKHDLVNEGIHRYSFRDKDSLPDWFIEDEKRHSKIIKPITKEAAAAIKEKQKQLNSRPIKKILEAQGRKKMRAIKRLEKIKKKSDLINEDADKSERDKADEIQRMMRKLSKKEATRPKPTLVVAKGHNRGLSGRPKGVKGKYKMVDGVMKNEQRALRRIAKKHK</sequence>
<evidence type="ECO:0000313" key="14">
    <source>
        <dbReference type="Proteomes" id="UP000244406"/>
    </source>
</evidence>
<dbReference type="GeneID" id="37003516"/>
<feature type="region of interest" description="Disordered" evidence="9">
    <location>
        <begin position="909"/>
        <end position="956"/>
    </location>
</feature>
<dbReference type="Pfam" id="PF07780">
    <property type="entry name" value="Spb1_C"/>
    <property type="match status" value="1"/>
</dbReference>
<comment type="subcellular location">
    <subcellularLocation>
        <location evidence="1 8">Nucleus</location>
        <location evidence="1 8">Nucleolus</location>
    </subcellularLocation>
</comment>
<evidence type="ECO:0000256" key="1">
    <source>
        <dbReference type="ARBA" id="ARBA00004604"/>
    </source>
</evidence>
<dbReference type="Pfam" id="PF11861">
    <property type="entry name" value="DUF3381"/>
    <property type="match status" value="1"/>
</dbReference>
<comment type="caution">
    <text evidence="13">The sequence shown here is derived from an EMBL/GenBank/DDBJ whole genome shotgun (WGS) entry which is preliminary data.</text>
</comment>
<dbReference type="HAMAP" id="MF_03163">
    <property type="entry name" value="RNA_methyltr_E_SPB1"/>
    <property type="match status" value="1"/>
</dbReference>
<evidence type="ECO:0000256" key="6">
    <source>
        <dbReference type="ARBA" id="ARBA00022691"/>
    </source>
</evidence>
<feature type="active site" description="Proton acceptor" evidence="8">
    <location>
        <position position="736"/>
    </location>
</feature>
<dbReference type="GO" id="GO:0016435">
    <property type="term" value="F:rRNA (guanine) methyltransferase activity"/>
    <property type="evidence" value="ECO:0007669"/>
    <property type="project" value="TreeGrafter"/>
</dbReference>
<evidence type="ECO:0000256" key="3">
    <source>
        <dbReference type="ARBA" id="ARBA00022552"/>
    </source>
</evidence>
<feature type="domain" description="Ribosomal RNA methyltransferase SPB1-like C-terminal" evidence="11">
    <location>
        <begin position="1161"/>
        <end position="1374"/>
    </location>
</feature>
<feature type="binding site" evidence="8">
    <location>
        <position position="655"/>
    </location>
    <ligand>
        <name>S-adenosyl-L-methionine</name>
        <dbReference type="ChEBI" id="CHEBI:59789"/>
    </ligand>
</feature>
<dbReference type="GO" id="GO:0000466">
    <property type="term" value="P:maturation of 5.8S rRNA from tricistronic rRNA transcript (SSU-rRNA, 5.8S rRNA, LSU-rRNA)"/>
    <property type="evidence" value="ECO:0007669"/>
    <property type="project" value="TreeGrafter"/>
</dbReference>
<comment type="similarity">
    <text evidence="8">Belongs to the class I-like SAM-binding methyltransferase superfamily. RNA methyltransferase RlmE family. SPB1 subfamily.</text>
</comment>
<dbReference type="FunFam" id="3.40.50.150:FF:000004">
    <property type="entry name" value="AdoMet-dependent rRNA methyltransferase SPB1"/>
    <property type="match status" value="1"/>
</dbReference>
<feature type="region of interest" description="Disordered" evidence="9">
    <location>
        <begin position="1076"/>
        <end position="1101"/>
    </location>
</feature>
<evidence type="ECO:0000259" key="11">
    <source>
        <dbReference type="Pfam" id="PF07780"/>
    </source>
</evidence>
<dbReference type="VEuPathDB" id="FungiDB:CXQ87_003516"/>
<feature type="binding site" evidence="8">
    <location>
        <position position="696"/>
    </location>
    <ligand>
        <name>S-adenosyl-L-methionine</name>
        <dbReference type="ChEBI" id="CHEBI:59789"/>
    </ligand>
</feature>
<evidence type="ECO:0000256" key="2">
    <source>
        <dbReference type="ARBA" id="ARBA00022517"/>
    </source>
</evidence>
<dbReference type="Gene3D" id="3.40.50.150">
    <property type="entry name" value="Vaccinia Virus protein VP39"/>
    <property type="match status" value="1"/>
</dbReference>
<feature type="region of interest" description="Disordered" evidence="9">
    <location>
        <begin position="1320"/>
        <end position="1363"/>
    </location>
</feature>
<dbReference type="InterPro" id="IPR050082">
    <property type="entry name" value="RNA_methyltr_RlmE"/>
</dbReference>
<feature type="binding site" evidence="8">
    <location>
        <position position="637"/>
    </location>
    <ligand>
        <name>S-adenosyl-L-methionine</name>
        <dbReference type="ChEBI" id="CHEBI:59789"/>
    </ligand>
</feature>
<protein>
    <submittedName>
        <fullName evidence="13">Ribosomal RNA large subunit methyltransferase J</fullName>
    </submittedName>
</protein>
<gene>
    <name evidence="13" type="ORF">CXQ87_003516</name>
</gene>
<evidence type="ECO:0000256" key="9">
    <source>
        <dbReference type="SAM" id="MobiDB-lite"/>
    </source>
</evidence>
<accession>A0A2V1AC78</accession>
<evidence type="ECO:0000313" key="13">
    <source>
        <dbReference type="EMBL" id="PVH15670.1"/>
    </source>
</evidence>
<dbReference type="PANTHER" id="PTHR10920">
    <property type="entry name" value="RIBOSOMAL RNA METHYLTRANSFERASE"/>
    <property type="match status" value="1"/>
</dbReference>
<dbReference type="InterPro" id="IPR028589">
    <property type="entry name" value="SPB1-like"/>
</dbReference>
<keyword evidence="5 8" id="KW-0808">Transferase</keyword>
<dbReference type="GO" id="GO:0005730">
    <property type="term" value="C:nucleolus"/>
    <property type="evidence" value="ECO:0007669"/>
    <property type="project" value="UniProtKB-SubCell"/>
</dbReference>
<dbReference type="SUPFAM" id="SSF53335">
    <property type="entry name" value="S-adenosyl-L-methionine-dependent methyltransferases"/>
    <property type="match status" value="1"/>
</dbReference>
<evidence type="ECO:0000256" key="4">
    <source>
        <dbReference type="ARBA" id="ARBA00022603"/>
    </source>
</evidence>
<dbReference type="GO" id="GO:0000463">
    <property type="term" value="P:maturation of LSU-rRNA from tricistronic rRNA transcript (SSU-rRNA, 5.8S rRNA, LSU-rRNA)"/>
    <property type="evidence" value="ECO:0007669"/>
    <property type="project" value="TreeGrafter"/>
</dbReference>
<evidence type="ECO:0000256" key="5">
    <source>
        <dbReference type="ARBA" id="ARBA00022679"/>
    </source>
</evidence>
<proteinExistence type="inferred from homology"/>
<keyword evidence="6 8" id="KW-0949">S-adenosyl-L-methionine</keyword>